<gene>
    <name evidence="1" type="ORF">GCM10007940_26180</name>
</gene>
<name>A0AA37STM8_9BACT</name>
<keyword evidence="2" id="KW-1185">Reference proteome</keyword>
<dbReference type="InterPro" id="IPR011235">
    <property type="entry name" value="MepB-like"/>
</dbReference>
<dbReference type="RefSeq" id="WP_235291678.1">
    <property type="nucleotide sequence ID" value="NZ_BSOH01000014.1"/>
</dbReference>
<dbReference type="InterPro" id="IPR038231">
    <property type="entry name" value="MepB-like_sf"/>
</dbReference>
<reference evidence="1" key="1">
    <citation type="journal article" date="2014" name="Int. J. Syst. Evol. Microbiol.">
        <title>Complete genome sequence of Corynebacterium casei LMG S-19264T (=DSM 44701T), isolated from a smear-ripened cheese.</title>
        <authorList>
            <consortium name="US DOE Joint Genome Institute (JGI-PGF)"/>
            <person name="Walter F."/>
            <person name="Albersmeier A."/>
            <person name="Kalinowski J."/>
            <person name="Ruckert C."/>
        </authorList>
    </citation>
    <scope>NUCLEOTIDE SEQUENCE</scope>
    <source>
        <strain evidence="1">NBRC 108769</strain>
    </source>
</reference>
<dbReference type="AlphaFoldDB" id="A0AA37STM8"/>
<comment type="caution">
    <text evidence="1">The sequence shown here is derived from an EMBL/GenBank/DDBJ whole genome shotgun (WGS) entry which is preliminary data.</text>
</comment>
<dbReference type="EMBL" id="BSOH01000014">
    <property type="protein sequence ID" value="GLR18003.1"/>
    <property type="molecule type" value="Genomic_DNA"/>
</dbReference>
<accession>A0AA37STM8</accession>
<organism evidence="1 2">
    <name type="scientific">Portibacter lacus</name>
    <dbReference type="NCBI Taxonomy" id="1099794"/>
    <lineage>
        <taxon>Bacteria</taxon>
        <taxon>Pseudomonadati</taxon>
        <taxon>Bacteroidota</taxon>
        <taxon>Saprospiria</taxon>
        <taxon>Saprospirales</taxon>
        <taxon>Haliscomenobacteraceae</taxon>
        <taxon>Portibacter</taxon>
    </lineage>
</organism>
<evidence type="ECO:0008006" key="3">
    <source>
        <dbReference type="Google" id="ProtNLM"/>
    </source>
</evidence>
<reference evidence="1" key="2">
    <citation type="submission" date="2023-01" db="EMBL/GenBank/DDBJ databases">
        <title>Draft genome sequence of Portibacter lacus strain NBRC 108769.</title>
        <authorList>
            <person name="Sun Q."/>
            <person name="Mori K."/>
        </authorList>
    </citation>
    <scope>NUCLEOTIDE SEQUENCE</scope>
    <source>
        <strain evidence="1">NBRC 108769</strain>
    </source>
</reference>
<dbReference type="Proteomes" id="UP001156666">
    <property type="component" value="Unassembled WGS sequence"/>
</dbReference>
<evidence type="ECO:0000313" key="1">
    <source>
        <dbReference type="EMBL" id="GLR18003.1"/>
    </source>
</evidence>
<dbReference type="Pfam" id="PF08877">
    <property type="entry name" value="MepB-like"/>
    <property type="match status" value="1"/>
</dbReference>
<evidence type="ECO:0000313" key="2">
    <source>
        <dbReference type="Proteomes" id="UP001156666"/>
    </source>
</evidence>
<protein>
    <recommendedName>
        <fullName evidence="3">MepB family protein</fullName>
    </recommendedName>
</protein>
<dbReference type="Gene3D" id="3.40.1350.140">
    <property type="entry name" value="MepB-like"/>
    <property type="match status" value="1"/>
</dbReference>
<sequence>MKKSEKLNRELNWISEMVYAPCGFQISDIEIEKESKAYHACQFRMNDQNMVHRKAKITPKKVGQFVTLWKRGVSGETEPYCDTDEIDFILISVINDKRIGQFIFPKAALIQNKILTTNQRQGKRGFRVYPSWDDPQSKQAVKTQAWQIHYFIEFDIHQDLKIVKRLFQE</sequence>
<proteinExistence type="predicted"/>
<dbReference type="PIRSF" id="PIRSF032285">
    <property type="entry name" value="UCP032285"/>
    <property type="match status" value="1"/>
</dbReference>